<sequence>MALFQNTLLSIAEKAQQLTCALGEESAALLNNNVDNGPFDGDPAIPPPSDEAWDLAQAMVTDFYQMIAILTPRHIQTLKFSFAASLETAIGIAAHFRVADLIEKRGGRASVDDLATDADTDANKLTNVLRALTARHMFVELETGVFANNRHSRTLLGGHGAPEMIESYALVSGKAFDGLLPVMTDKSAMHSIDPRDGAFARAVGVPKGITEWIMLPENEAHLAQLVAGIPWLTSMVAHRIVHEFDWRRWGPTARICDMGCADGGIMSLIKAETPSLHIICQDLKATLPMTRQTFALSHPGAEERNEVEFIAHSYFDIQTTEADAYWLRGVLHDYTDADCVRILHTVANQLQQNPQARVLINEIVKPSMVVPEHDKDAPASNAAVRTQSAFLEMSSLMQLHTTAFLAGKERSYDEFQLLFAQAGYRIARYHHLHLFTAIMELELVQ</sequence>
<dbReference type="Gene3D" id="3.40.50.150">
    <property type="entry name" value="Vaccinia Virus protein VP39"/>
    <property type="match status" value="1"/>
</dbReference>
<dbReference type="SUPFAM" id="SSF46785">
    <property type="entry name" value="Winged helix' DNA-binding domain"/>
    <property type="match status" value="1"/>
</dbReference>
<keyword evidence="3" id="KW-0949">S-adenosyl-L-methionine</keyword>
<gene>
    <name evidence="6" type="ORF">SEUCBS140593_010349</name>
</gene>
<proteinExistence type="predicted"/>
<comment type="caution">
    <text evidence="6">The sequence shown here is derived from an EMBL/GenBank/DDBJ whole genome shotgun (WGS) entry which is preliminary data.</text>
</comment>
<evidence type="ECO:0000256" key="2">
    <source>
        <dbReference type="ARBA" id="ARBA00022679"/>
    </source>
</evidence>
<dbReference type="EMBL" id="CAWUHD010000209">
    <property type="protein sequence ID" value="CAK7238123.1"/>
    <property type="molecule type" value="Genomic_DNA"/>
</dbReference>
<feature type="domain" description="O-methyltransferase dimerisation" evidence="5">
    <location>
        <begin position="85"/>
        <end position="156"/>
    </location>
</feature>
<keyword evidence="1" id="KW-0489">Methyltransferase</keyword>
<evidence type="ECO:0000259" key="5">
    <source>
        <dbReference type="Pfam" id="PF08100"/>
    </source>
</evidence>
<dbReference type="InterPro" id="IPR036388">
    <property type="entry name" value="WH-like_DNA-bd_sf"/>
</dbReference>
<evidence type="ECO:0008006" key="8">
    <source>
        <dbReference type="Google" id="ProtNLM"/>
    </source>
</evidence>
<organism evidence="6 7">
    <name type="scientific">Sporothrix eucalyptigena</name>
    <dbReference type="NCBI Taxonomy" id="1812306"/>
    <lineage>
        <taxon>Eukaryota</taxon>
        <taxon>Fungi</taxon>
        <taxon>Dikarya</taxon>
        <taxon>Ascomycota</taxon>
        <taxon>Pezizomycotina</taxon>
        <taxon>Sordariomycetes</taxon>
        <taxon>Sordariomycetidae</taxon>
        <taxon>Ophiostomatales</taxon>
        <taxon>Ophiostomataceae</taxon>
        <taxon>Sporothrix</taxon>
    </lineage>
</organism>
<evidence type="ECO:0000256" key="1">
    <source>
        <dbReference type="ARBA" id="ARBA00022603"/>
    </source>
</evidence>
<dbReference type="Pfam" id="PF00891">
    <property type="entry name" value="Methyltransf_2"/>
    <property type="match status" value="1"/>
</dbReference>
<feature type="domain" description="O-methyltransferase C-terminal" evidence="4">
    <location>
        <begin position="198"/>
        <end position="425"/>
    </location>
</feature>
<dbReference type="InterPro" id="IPR016461">
    <property type="entry name" value="COMT-like"/>
</dbReference>
<dbReference type="InterPro" id="IPR012967">
    <property type="entry name" value="COMT_dimerisation"/>
</dbReference>
<dbReference type="InterPro" id="IPR001077">
    <property type="entry name" value="COMT_C"/>
</dbReference>
<protein>
    <recommendedName>
        <fullName evidence="8">O-methyltransferase domain-containing protein</fullName>
    </recommendedName>
</protein>
<dbReference type="Gene3D" id="1.10.10.10">
    <property type="entry name" value="Winged helix-like DNA-binding domain superfamily/Winged helix DNA-binding domain"/>
    <property type="match status" value="1"/>
</dbReference>
<keyword evidence="2" id="KW-0808">Transferase</keyword>
<dbReference type="Proteomes" id="UP001642482">
    <property type="component" value="Unassembled WGS sequence"/>
</dbReference>
<dbReference type="InterPro" id="IPR036390">
    <property type="entry name" value="WH_DNA-bd_sf"/>
</dbReference>
<evidence type="ECO:0000313" key="7">
    <source>
        <dbReference type="Proteomes" id="UP001642482"/>
    </source>
</evidence>
<accession>A0ABP0D140</accession>
<dbReference type="Pfam" id="PF08100">
    <property type="entry name" value="Dimerisation"/>
    <property type="match status" value="1"/>
</dbReference>
<dbReference type="PANTHER" id="PTHR43712">
    <property type="entry name" value="PUTATIVE (AFU_ORTHOLOGUE AFUA_4G14580)-RELATED"/>
    <property type="match status" value="1"/>
</dbReference>
<dbReference type="PANTHER" id="PTHR43712:SF2">
    <property type="entry name" value="O-METHYLTRANSFERASE CICE"/>
    <property type="match status" value="1"/>
</dbReference>
<keyword evidence="7" id="KW-1185">Reference proteome</keyword>
<evidence type="ECO:0000259" key="4">
    <source>
        <dbReference type="Pfam" id="PF00891"/>
    </source>
</evidence>
<name>A0ABP0D140_9PEZI</name>
<reference evidence="6 7" key="1">
    <citation type="submission" date="2024-01" db="EMBL/GenBank/DDBJ databases">
        <authorList>
            <person name="Allen C."/>
            <person name="Tagirdzhanova G."/>
        </authorList>
    </citation>
    <scope>NUCLEOTIDE SEQUENCE [LARGE SCALE GENOMIC DNA]</scope>
</reference>
<dbReference type="InterPro" id="IPR029063">
    <property type="entry name" value="SAM-dependent_MTases_sf"/>
</dbReference>
<dbReference type="SUPFAM" id="SSF53335">
    <property type="entry name" value="S-adenosyl-L-methionine-dependent methyltransferases"/>
    <property type="match status" value="1"/>
</dbReference>
<dbReference type="PROSITE" id="PS51683">
    <property type="entry name" value="SAM_OMT_II"/>
    <property type="match status" value="1"/>
</dbReference>
<evidence type="ECO:0000313" key="6">
    <source>
        <dbReference type="EMBL" id="CAK7238123.1"/>
    </source>
</evidence>
<evidence type="ECO:0000256" key="3">
    <source>
        <dbReference type="ARBA" id="ARBA00022691"/>
    </source>
</evidence>